<dbReference type="AlphaFoldDB" id="A0A1E7ENX9"/>
<protein>
    <submittedName>
        <fullName evidence="1">Uncharacterized protein</fullName>
    </submittedName>
</protein>
<dbReference type="Proteomes" id="UP000095751">
    <property type="component" value="Unassembled WGS sequence"/>
</dbReference>
<dbReference type="InParanoid" id="A0A1E7ENX9"/>
<gene>
    <name evidence="1" type="ORF">FRACYDRAFT_250895</name>
</gene>
<proteinExistence type="predicted"/>
<accession>A0A1E7ENX9</accession>
<dbReference type="KEGG" id="fcy:FRACYDRAFT_250895"/>
<sequence>MKKTIAHQKVISANRGGAQFDIKLTNKQLNPLIDTKCFNPIPITPYINYMGGTIGSPTAGSTHTNNTTTTTIKTKLQKRYISVPVKDYFHRTSNEIRKPDNECLKQKQKIAGTGTGAAGSNASATTTTATSKEEAIASQLYINKVKQIMFTKYKYYNWCNDCMGTNNQLQL</sequence>
<organism evidence="1 2">
    <name type="scientific">Fragilariopsis cylindrus CCMP1102</name>
    <dbReference type="NCBI Taxonomy" id="635003"/>
    <lineage>
        <taxon>Eukaryota</taxon>
        <taxon>Sar</taxon>
        <taxon>Stramenopiles</taxon>
        <taxon>Ochrophyta</taxon>
        <taxon>Bacillariophyta</taxon>
        <taxon>Bacillariophyceae</taxon>
        <taxon>Bacillariophycidae</taxon>
        <taxon>Bacillariales</taxon>
        <taxon>Bacillariaceae</taxon>
        <taxon>Fragilariopsis</taxon>
    </lineage>
</organism>
<keyword evidence="2" id="KW-1185">Reference proteome</keyword>
<evidence type="ECO:0000313" key="1">
    <source>
        <dbReference type="EMBL" id="OEU07477.1"/>
    </source>
</evidence>
<reference evidence="1 2" key="1">
    <citation type="submission" date="2016-09" db="EMBL/GenBank/DDBJ databases">
        <title>Extensive genetic diversity and differential bi-allelic expression allows diatom success in the polar Southern Ocean.</title>
        <authorList>
            <consortium name="DOE Joint Genome Institute"/>
            <person name="Mock T."/>
            <person name="Otillar R.P."/>
            <person name="Strauss J."/>
            <person name="Dupont C."/>
            <person name="Frickenhaus S."/>
            <person name="Maumus F."/>
            <person name="Mcmullan M."/>
            <person name="Sanges R."/>
            <person name="Schmutz J."/>
            <person name="Toseland A."/>
            <person name="Valas R."/>
            <person name="Veluchamy A."/>
            <person name="Ward B.J."/>
            <person name="Allen A."/>
            <person name="Barry K."/>
            <person name="Falciatore A."/>
            <person name="Ferrante M."/>
            <person name="Fortunato A.E."/>
            <person name="Gloeckner G."/>
            <person name="Gruber A."/>
            <person name="Hipkin R."/>
            <person name="Janech M."/>
            <person name="Kroth P."/>
            <person name="Leese F."/>
            <person name="Lindquist E."/>
            <person name="Lyon B.R."/>
            <person name="Martin J."/>
            <person name="Mayer C."/>
            <person name="Parker M."/>
            <person name="Quesneville H."/>
            <person name="Raymond J."/>
            <person name="Uhlig C."/>
            <person name="Valentin K.U."/>
            <person name="Worden A.Z."/>
            <person name="Armbrust E.V."/>
            <person name="Bowler C."/>
            <person name="Green B."/>
            <person name="Moulton V."/>
            <person name="Van Oosterhout C."/>
            <person name="Grigoriev I."/>
        </authorList>
    </citation>
    <scope>NUCLEOTIDE SEQUENCE [LARGE SCALE GENOMIC DNA]</scope>
    <source>
        <strain evidence="1 2">CCMP1102</strain>
    </source>
</reference>
<name>A0A1E7ENX9_9STRA</name>
<evidence type="ECO:0000313" key="2">
    <source>
        <dbReference type="Proteomes" id="UP000095751"/>
    </source>
</evidence>
<dbReference type="EMBL" id="KV784385">
    <property type="protein sequence ID" value="OEU07477.1"/>
    <property type="molecule type" value="Genomic_DNA"/>
</dbReference>